<dbReference type="InterPro" id="IPR039574">
    <property type="entry name" value="OGFr"/>
</dbReference>
<comment type="similarity">
    <text evidence="1">Belongs to the opioid growth factor receptor family.</text>
</comment>
<dbReference type="GO" id="GO:0140625">
    <property type="term" value="F:opioid growth factor receptor activity"/>
    <property type="evidence" value="ECO:0007669"/>
    <property type="project" value="InterPro"/>
</dbReference>
<evidence type="ECO:0000256" key="1">
    <source>
        <dbReference type="ARBA" id="ARBA00010365"/>
    </source>
</evidence>
<dbReference type="PANTHER" id="PTHR14015:SF2">
    <property type="entry name" value="OPIOID GROWTH FACTOR RECEPTOR (OGFR) CONSERVED DOMAIN-CONTAINING PROTEIN"/>
    <property type="match status" value="1"/>
</dbReference>
<protein>
    <submittedName>
        <fullName evidence="3">BZ3500_MvSof-1268-A1-R1_Chr1-3g02281 protein</fullName>
    </submittedName>
</protein>
<dbReference type="GO" id="GO:0016020">
    <property type="term" value="C:membrane"/>
    <property type="evidence" value="ECO:0007669"/>
    <property type="project" value="InterPro"/>
</dbReference>
<reference evidence="4" key="1">
    <citation type="submission" date="2016-10" db="EMBL/GenBank/DDBJ databases">
        <authorList>
            <person name="Jeantristanb JTB J.-T."/>
            <person name="Ricardo R."/>
        </authorList>
    </citation>
    <scope>NUCLEOTIDE SEQUENCE [LARGE SCALE GENOMIC DNA]</scope>
</reference>
<accession>A0A2X0LAA7</accession>
<feature type="domain" description="Opioid growth factor receptor (OGFr) conserved" evidence="2">
    <location>
        <begin position="127"/>
        <end position="326"/>
    </location>
</feature>
<evidence type="ECO:0000313" key="4">
    <source>
        <dbReference type="Proteomes" id="UP000249723"/>
    </source>
</evidence>
<proteinExistence type="inferred from homology"/>
<dbReference type="Proteomes" id="UP000249723">
    <property type="component" value="Unassembled WGS sequence"/>
</dbReference>
<evidence type="ECO:0000313" key="3">
    <source>
        <dbReference type="EMBL" id="SCZ90818.1"/>
    </source>
</evidence>
<dbReference type="Pfam" id="PF04664">
    <property type="entry name" value="OGFr_N"/>
    <property type="match status" value="1"/>
</dbReference>
<keyword evidence="4" id="KW-1185">Reference proteome</keyword>
<dbReference type="PANTHER" id="PTHR14015">
    <property type="entry name" value="OPIOID GROWTH FACTOR RECEPTOR OGFR ZETA-TYPE OPIOID RECEPTOR"/>
    <property type="match status" value="1"/>
</dbReference>
<name>A0A2X0LAA7_9BASI</name>
<dbReference type="AlphaFoldDB" id="A0A2X0LAA7"/>
<gene>
    <name evidence="3" type="ORF">BZ3500_MVSOF-1268-A1-R1_CHR1-3G02281</name>
</gene>
<dbReference type="EMBL" id="FMWP01000014">
    <property type="protein sequence ID" value="SCZ90818.1"/>
    <property type="molecule type" value="Genomic_DNA"/>
</dbReference>
<organism evidence="3 4">
    <name type="scientific">Microbotryum saponariae</name>
    <dbReference type="NCBI Taxonomy" id="289078"/>
    <lineage>
        <taxon>Eukaryota</taxon>
        <taxon>Fungi</taxon>
        <taxon>Dikarya</taxon>
        <taxon>Basidiomycota</taxon>
        <taxon>Pucciniomycotina</taxon>
        <taxon>Microbotryomycetes</taxon>
        <taxon>Microbotryales</taxon>
        <taxon>Microbotryaceae</taxon>
        <taxon>Microbotryum</taxon>
    </lineage>
</organism>
<dbReference type="OrthoDB" id="9030204at2759"/>
<evidence type="ECO:0000259" key="2">
    <source>
        <dbReference type="Pfam" id="PF04664"/>
    </source>
</evidence>
<sequence>MRKVARPVRCAFIPEPKIDLDRQILAPSPFSSTRRQPTEVLGARKLFNQVQSSIAFHNTSGKGLRPCTYLTFVTRHCLAPDLWVAGDELDWLNGLAHLPSDIQQFLAAPVLTAESTLCTATVPSSRVLSFYQNDLPALPSRYHLDDLHTHLSHNYSQLESNHSFIEWWFPLRTPGVNAQAPLLTSNPNELIALRTDPEVQRRFRNSYEIMLDFYGFALDDFDSGRIKRTEHYEARYRNLVKNSHNWLRLSRILESCAEFGLEYSHAAPLLFIFVEQNPSSSNGLLSDRSLIRSMDQYWRYCIRNEEEREWVVRVIDEVRRGEREWTQTEYEQAIGRRKVTGTFREDVQAN</sequence>
<dbReference type="InterPro" id="IPR006757">
    <property type="entry name" value="OGF_rcpt"/>
</dbReference>